<feature type="transmembrane region" description="Helical" evidence="4">
    <location>
        <begin position="363"/>
        <end position="384"/>
    </location>
</feature>
<dbReference type="Proteomes" id="UP000515135">
    <property type="component" value="Unplaced"/>
</dbReference>
<dbReference type="SMART" id="SM00369">
    <property type="entry name" value="LRR_TYP"/>
    <property type="match status" value="5"/>
</dbReference>
<dbReference type="PANTHER" id="PTHR24367:SF318">
    <property type="entry name" value="LEUCINE-RICH GLIOMA-INACTIVATED PROTEIN 1-LIKE"/>
    <property type="match status" value="1"/>
</dbReference>
<gene>
    <name evidence="7" type="primary">LOC109471377</name>
</gene>
<keyword evidence="5" id="KW-0732">Signal</keyword>
<dbReference type="PANTHER" id="PTHR24367">
    <property type="entry name" value="LEUCINE-RICH REPEAT-CONTAINING PROTEIN"/>
    <property type="match status" value="1"/>
</dbReference>
<dbReference type="AlphaFoldDB" id="A0A6P4YAX2"/>
<keyword evidence="4" id="KW-0812">Transmembrane</keyword>
<keyword evidence="6" id="KW-1185">Reference proteome</keyword>
<protein>
    <submittedName>
        <fullName evidence="7">Leucine-rich repeat-containing protein 24-like</fullName>
    </submittedName>
</protein>
<proteinExistence type="predicted"/>
<dbReference type="Pfam" id="PF13855">
    <property type="entry name" value="LRR_8"/>
    <property type="match status" value="1"/>
</dbReference>
<keyword evidence="2" id="KW-0677">Repeat</keyword>
<keyword evidence="1" id="KW-0433">Leucine-rich repeat</keyword>
<evidence type="ECO:0000313" key="7">
    <source>
        <dbReference type="RefSeq" id="XP_019626225.1"/>
    </source>
</evidence>
<evidence type="ECO:0000256" key="2">
    <source>
        <dbReference type="ARBA" id="ARBA00022737"/>
    </source>
</evidence>
<dbReference type="InterPro" id="IPR051295">
    <property type="entry name" value="LGI_related"/>
</dbReference>
<keyword evidence="4" id="KW-1133">Transmembrane helix</keyword>
<dbReference type="InterPro" id="IPR032675">
    <property type="entry name" value="LRR_dom_sf"/>
</dbReference>
<name>A0A6P4YAX2_BRABE</name>
<evidence type="ECO:0000256" key="1">
    <source>
        <dbReference type="ARBA" id="ARBA00022614"/>
    </source>
</evidence>
<feature type="region of interest" description="Disordered" evidence="3">
    <location>
        <begin position="393"/>
        <end position="421"/>
    </location>
</feature>
<dbReference type="SUPFAM" id="SSF52058">
    <property type="entry name" value="L domain-like"/>
    <property type="match status" value="1"/>
</dbReference>
<organism evidence="6 7">
    <name type="scientific">Branchiostoma belcheri</name>
    <name type="common">Amphioxus</name>
    <dbReference type="NCBI Taxonomy" id="7741"/>
    <lineage>
        <taxon>Eukaryota</taxon>
        <taxon>Metazoa</taxon>
        <taxon>Chordata</taxon>
        <taxon>Cephalochordata</taxon>
        <taxon>Leptocardii</taxon>
        <taxon>Amphioxiformes</taxon>
        <taxon>Branchiostomatidae</taxon>
        <taxon>Branchiostoma</taxon>
    </lineage>
</organism>
<feature type="compositionally biased region" description="Acidic residues" evidence="3">
    <location>
        <begin position="406"/>
        <end position="420"/>
    </location>
</feature>
<dbReference type="InterPro" id="IPR001611">
    <property type="entry name" value="Leu-rich_rpt"/>
</dbReference>
<evidence type="ECO:0000256" key="5">
    <source>
        <dbReference type="SAM" id="SignalP"/>
    </source>
</evidence>
<dbReference type="Gene3D" id="3.80.10.10">
    <property type="entry name" value="Ribonuclease Inhibitor"/>
    <property type="match status" value="1"/>
</dbReference>
<evidence type="ECO:0000256" key="4">
    <source>
        <dbReference type="SAM" id="Phobius"/>
    </source>
</evidence>
<feature type="signal peptide" evidence="5">
    <location>
        <begin position="1"/>
        <end position="22"/>
    </location>
</feature>
<dbReference type="OrthoDB" id="1416801at2759"/>
<dbReference type="RefSeq" id="XP_019626225.1">
    <property type="nucleotide sequence ID" value="XM_019770666.1"/>
</dbReference>
<dbReference type="PROSITE" id="PS51450">
    <property type="entry name" value="LRR"/>
    <property type="match status" value="1"/>
</dbReference>
<dbReference type="InterPro" id="IPR003591">
    <property type="entry name" value="Leu-rich_rpt_typical-subtyp"/>
</dbReference>
<reference evidence="7" key="1">
    <citation type="submission" date="2025-08" db="UniProtKB">
        <authorList>
            <consortium name="RefSeq"/>
        </authorList>
    </citation>
    <scope>IDENTIFICATION</scope>
    <source>
        <tissue evidence="7">Gonad</tissue>
    </source>
</reference>
<dbReference type="KEGG" id="bbel:109471377"/>
<feature type="chain" id="PRO_5028035937" evidence="5">
    <location>
        <begin position="23"/>
        <end position="490"/>
    </location>
</feature>
<evidence type="ECO:0000256" key="3">
    <source>
        <dbReference type="SAM" id="MobiDB-lite"/>
    </source>
</evidence>
<keyword evidence="4" id="KW-0472">Membrane</keyword>
<sequence length="490" mass="53474">MARGETLVFLLLVSSYALFVAAQLCPKSCFTDTSQEPLGALATCRCPIKQGTETPCSWVGHGGMYSFLFCLEAIPDDFSTQTRSIFIEHLCSSTLREQSFPNVSNLQGLRIQKSNVSIIEKGAFRGLPLLRDLNLGNNRISSLDPDAFLGLEKLGNLFLDKNMLSAIPQHAFRGLPLRQLILDDNLLTSVPVHALLQLKALRSVGLRKNRITVIDSDVKKLQQHRCLRFVLMGNIKVRCDRWFICHRESLSLSRLSFPRGPPLKCASPAELNGTFISDVSKDICQATTHGPEQQSVSTRSSTANMVPRAFQMVNSNLYNETIVTGNYTEVPHSNNMSASDQTTQMDHVILLGGNPAISDNVRILVSAVAVPLLLVLTTTIVLLIHKFYRGSSNPAQQGAAPTRADDADEATPEAAGDDNIEPYAVAYASAADETELQRCAGSGAAGRPDLALHKTQEDNCTIQPYAVAYAEDPGSGIQPYAVAYDEEQIH</sequence>
<accession>A0A6P4YAX2</accession>
<dbReference type="GeneID" id="109471377"/>
<evidence type="ECO:0000313" key="6">
    <source>
        <dbReference type="Proteomes" id="UP000515135"/>
    </source>
</evidence>